<organism evidence="7 8">
    <name type="scientific">Actinokineospora spheciospongiae</name>
    <dbReference type="NCBI Taxonomy" id="909613"/>
    <lineage>
        <taxon>Bacteria</taxon>
        <taxon>Bacillati</taxon>
        <taxon>Actinomycetota</taxon>
        <taxon>Actinomycetes</taxon>
        <taxon>Pseudonocardiales</taxon>
        <taxon>Pseudonocardiaceae</taxon>
        <taxon>Actinokineospora</taxon>
    </lineage>
</organism>
<dbReference type="Gene3D" id="1.10.1740.10">
    <property type="match status" value="1"/>
</dbReference>
<protein>
    <submittedName>
        <fullName evidence="7">RNA polymerase ECF-subfamily sigma factor</fullName>
    </submittedName>
</protein>
<keyword evidence="3" id="KW-0731">Sigma factor</keyword>
<dbReference type="Proteomes" id="UP000019277">
    <property type="component" value="Unassembled WGS sequence"/>
</dbReference>
<dbReference type="STRING" id="909613.UO65_0290"/>
<dbReference type="InterPro" id="IPR007627">
    <property type="entry name" value="RNA_pol_sigma70_r2"/>
</dbReference>
<dbReference type="InterPro" id="IPR013325">
    <property type="entry name" value="RNA_pol_sigma_r2"/>
</dbReference>
<dbReference type="eggNOG" id="COG1595">
    <property type="taxonomic scope" value="Bacteria"/>
</dbReference>
<keyword evidence="8" id="KW-1185">Reference proteome</keyword>
<evidence type="ECO:0000313" key="7">
    <source>
        <dbReference type="EMBL" id="EWC64369.1"/>
    </source>
</evidence>
<dbReference type="InterPro" id="IPR014284">
    <property type="entry name" value="RNA_pol_sigma-70_dom"/>
</dbReference>
<gene>
    <name evidence="7" type="ORF">UO65_0290</name>
</gene>
<reference evidence="7 8" key="1">
    <citation type="journal article" date="2014" name="Genome Announc.">
        <title>Draft Genome Sequence of the Antitrypanosomally Active Sponge-Associated Bacterium Actinokineospora sp. Strain EG49.</title>
        <authorList>
            <person name="Harjes J."/>
            <person name="Ryu T."/>
            <person name="Abdelmohsen U.R."/>
            <person name="Moitinho-Silva L."/>
            <person name="Horn H."/>
            <person name="Ravasi T."/>
            <person name="Hentschel U."/>
        </authorList>
    </citation>
    <scope>NUCLEOTIDE SEQUENCE [LARGE SCALE GENOMIC DNA]</scope>
    <source>
        <strain evidence="7 8">EG49</strain>
    </source>
</reference>
<dbReference type="SUPFAM" id="SSF88946">
    <property type="entry name" value="Sigma2 domain of RNA polymerase sigma factors"/>
    <property type="match status" value="1"/>
</dbReference>
<comment type="caution">
    <text evidence="7">The sequence shown here is derived from an EMBL/GenBank/DDBJ whole genome shotgun (WGS) entry which is preliminary data.</text>
</comment>
<name>W7JEH9_9PSEU</name>
<comment type="similarity">
    <text evidence="1">Belongs to the sigma-70 factor family. ECF subfamily.</text>
</comment>
<dbReference type="GO" id="GO:0003677">
    <property type="term" value="F:DNA binding"/>
    <property type="evidence" value="ECO:0007669"/>
    <property type="project" value="InterPro"/>
</dbReference>
<accession>A0A8E2WUX2</accession>
<dbReference type="PANTHER" id="PTHR43133:SF25">
    <property type="entry name" value="RNA POLYMERASE SIGMA FACTOR RFAY-RELATED"/>
    <property type="match status" value="1"/>
</dbReference>
<evidence type="ECO:0000256" key="2">
    <source>
        <dbReference type="ARBA" id="ARBA00023015"/>
    </source>
</evidence>
<dbReference type="CDD" id="cd06171">
    <property type="entry name" value="Sigma70_r4"/>
    <property type="match status" value="1"/>
</dbReference>
<dbReference type="Pfam" id="PF04542">
    <property type="entry name" value="Sigma70_r2"/>
    <property type="match status" value="1"/>
</dbReference>
<dbReference type="InterPro" id="IPR013249">
    <property type="entry name" value="RNA_pol_sigma70_r4_t2"/>
</dbReference>
<evidence type="ECO:0000256" key="3">
    <source>
        <dbReference type="ARBA" id="ARBA00023082"/>
    </source>
</evidence>
<dbReference type="GO" id="GO:0006352">
    <property type="term" value="P:DNA-templated transcription initiation"/>
    <property type="evidence" value="ECO:0007669"/>
    <property type="project" value="InterPro"/>
</dbReference>
<dbReference type="EMBL" id="AYXG01000008">
    <property type="protein sequence ID" value="EWC64369.1"/>
    <property type="molecule type" value="Genomic_DNA"/>
</dbReference>
<accession>W7JEH9</accession>
<proteinExistence type="inferred from homology"/>
<dbReference type="InterPro" id="IPR013324">
    <property type="entry name" value="RNA_pol_sigma_r3/r4-like"/>
</dbReference>
<dbReference type="NCBIfam" id="TIGR02937">
    <property type="entry name" value="sigma70-ECF"/>
    <property type="match status" value="1"/>
</dbReference>
<feature type="domain" description="RNA polymerase sigma-70 region 2" evidence="5">
    <location>
        <begin position="30"/>
        <end position="96"/>
    </location>
</feature>
<dbReference type="PANTHER" id="PTHR43133">
    <property type="entry name" value="RNA POLYMERASE ECF-TYPE SIGMA FACTO"/>
    <property type="match status" value="1"/>
</dbReference>
<evidence type="ECO:0000256" key="1">
    <source>
        <dbReference type="ARBA" id="ARBA00010641"/>
    </source>
</evidence>
<dbReference type="InterPro" id="IPR036388">
    <property type="entry name" value="WH-like_DNA-bd_sf"/>
</dbReference>
<dbReference type="GO" id="GO:0016987">
    <property type="term" value="F:sigma factor activity"/>
    <property type="evidence" value="ECO:0007669"/>
    <property type="project" value="UniProtKB-KW"/>
</dbReference>
<dbReference type="Pfam" id="PF08281">
    <property type="entry name" value="Sigma70_r4_2"/>
    <property type="match status" value="1"/>
</dbReference>
<keyword evidence="4" id="KW-0804">Transcription</keyword>
<dbReference type="Gene3D" id="1.10.10.10">
    <property type="entry name" value="Winged helix-like DNA-binding domain superfamily/Winged helix DNA-binding domain"/>
    <property type="match status" value="1"/>
</dbReference>
<evidence type="ECO:0000256" key="4">
    <source>
        <dbReference type="ARBA" id="ARBA00023163"/>
    </source>
</evidence>
<dbReference type="AlphaFoldDB" id="W7JEH9"/>
<dbReference type="RefSeq" id="WP_035277934.1">
    <property type="nucleotide sequence ID" value="NZ_AYXG01000008.1"/>
</dbReference>
<feature type="domain" description="RNA polymerase sigma factor 70 region 4 type 2" evidence="6">
    <location>
        <begin position="132"/>
        <end position="179"/>
    </location>
</feature>
<sequence>MTAPPQHPDPPDGAVIGASLTEPSRFALVFDRHAPAIHRYLARRLGAQAADDLVGETFLTAFGVRARFDRDRPDARPWLYGIATNVANRHTRAEAREFRLRQALHPEPHDPGPADRVAAGVTARAEVVGVGDALRALSPGDRDVLLLFAWEQLGYEEIAAALAIPVGTVRSRLNRARRKVRAAFGAPDTTLQEASRG</sequence>
<dbReference type="InterPro" id="IPR039425">
    <property type="entry name" value="RNA_pol_sigma-70-like"/>
</dbReference>
<dbReference type="SUPFAM" id="SSF88659">
    <property type="entry name" value="Sigma3 and sigma4 domains of RNA polymerase sigma factors"/>
    <property type="match status" value="1"/>
</dbReference>
<dbReference type="PATRIC" id="fig|909613.9.peg.301"/>
<keyword evidence="2" id="KW-0805">Transcription regulation</keyword>
<dbReference type="OrthoDB" id="5518337at2"/>
<evidence type="ECO:0000313" key="8">
    <source>
        <dbReference type="Proteomes" id="UP000019277"/>
    </source>
</evidence>
<evidence type="ECO:0000259" key="5">
    <source>
        <dbReference type="Pfam" id="PF04542"/>
    </source>
</evidence>
<evidence type="ECO:0000259" key="6">
    <source>
        <dbReference type="Pfam" id="PF08281"/>
    </source>
</evidence>